<evidence type="ECO:0000313" key="5">
    <source>
        <dbReference type="Proteomes" id="UP000011680"/>
    </source>
</evidence>
<dbReference type="eggNOG" id="arCOG03383">
    <property type="taxonomic scope" value="Archaea"/>
</dbReference>
<dbReference type="InterPro" id="IPR011042">
    <property type="entry name" value="6-blade_b-propeller_TolB-like"/>
</dbReference>
<evidence type="ECO:0000259" key="3">
    <source>
        <dbReference type="Pfam" id="PF00326"/>
    </source>
</evidence>
<dbReference type="Gene3D" id="2.120.10.30">
    <property type="entry name" value="TolB, C-terminal domain"/>
    <property type="match status" value="2"/>
</dbReference>
<keyword evidence="2" id="KW-0645">Protease</keyword>
<accession>M0MUT8</accession>
<keyword evidence="2" id="KW-0720">Serine protease</keyword>
<dbReference type="OrthoDB" id="31240at2157"/>
<dbReference type="GO" id="GO:0004252">
    <property type="term" value="F:serine-type endopeptidase activity"/>
    <property type="evidence" value="ECO:0007669"/>
    <property type="project" value="InterPro"/>
</dbReference>
<dbReference type="PANTHER" id="PTHR42776">
    <property type="entry name" value="SERINE PEPTIDASE S9 FAMILY MEMBER"/>
    <property type="match status" value="1"/>
</dbReference>
<organism evidence="4 5">
    <name type="scientific">Halococcus thailandensis JCM 13552</name>
    <dbReference type="NCBI Taxonomy" id="1227457"/>
    <lineage>
        <taxon>Archaea</taxon>
        <taxon>Methanobacteriati</taxon>
        <taxon>Methanobacteriota</taxon>
        <taxon>Stenosarchaea group</taxon>
        <taxon>Halobacteria</taxon>
        <taxon>Halobacteriales</taxon>
        <taxon>Halococcaceae</taxon>
        <taxon>Halococcus</taxon>
    </lineage>
</organism>
<dbReference type="InterPro" id="IPR011659">
    <property type="entry name" value="WD40"/>
</dbReference>
<dbReference type="RefSeq" id="WP_007743516.1">
    <property type="nucleotide sequence ID" value="NZ_AOMF01000189.1"/>
</dbReference>
<evidence type="ECO:0000256" key="1">
    <source>
        <dbReference type="ARBA" id="ARBA00022801"/>
    </source>
</evidence>
<dbReference type="InterPro" id="IPR002470">
    <property type="entry name" value="Peptidase_S9A"/>
</dbReference>
<dbReference type="PRINTS" id="PR00862">
    <property type="entry name" value="PROLIGOPTASE"/>
</dbReference>
<dbReference type="PATRIC" id="fig|1227457.3.peg.3952"/>
<dbReference type="AlphaFoldDB" id="M0MUT8"/>
<sequence>MVKEIRPYLGTHKTLSPTVTQNNSMLFLSDISGTMQIWTDDGRSGWPQQQTHYDESISFVEWSPSDHTFIFGKGSNGNEHDQLFLSNKKLNTINNVTEQPDAIHRWGSWTADGGRIAFTSNRRDYSTFDLYTAKVNGIELEDENLLYTGEGGQIIAEAWDPSGKTILVREEYSSFSDGLFCLDMDSQEKTDITFGNDNSQYRQPFFSRDGRSIYCLSNKGSDNKNLIKIDAENGAVETILEGGGWNIDHFSFSQKTNKFIISRNINGYSELSVGVMPDGGEVITSQIGFLQGVVHDLIMGGKGNCAMATISTPKINHSIYKINISGDELDREKLPDTTDMDYRDGIIEDIENEAKHLNRKTFPSSGGVELQRYKSPRLEHYSSFDERKIPAYLTIPEKSDGMSYPAIIDIHGGPHHQRRPWFNPIRQYFVDSGYAVFEPNVRGSSGYGKRYSSLDNKDKRKDSVRDIIEGARWLSERDQIDSSKLVAYGRSYGGFMVLSAITMHPSLWGAAIDCVGISNWITYLERTSEWRRSHRESEYGTISENGDFLRSISPIHDINELACPLFIQHGANDPRVPIQETKQIASAASKQDVPVERIIFEDEGHHMNKLKNRVEFFERVMSFLQSSLYS</sequence>
<dbReference type="InterPro" id="IPR001375">
    <property type="entry name" value="Peptidase_S9_cat"/>
</dbReference>
<dbReference type="Proteomes" id="UP000011680">
    <property type="component" value="Unassembled WGS sequence"/>
</dbReference>
<reference evidence="4 5" key="1">
    <citation type="journal article" date="2014" name="PLoS Genet.">
        <title>Phylogenetically driven sequencing of extremely halophilic archaea reveals strategies for static and dynamic osmo-response.</title>
        <authorList>
            <person name="Becker E.A."/>
            <person name="Seitzer P.M."/>
            <person name="Tritt A."/>
            <person name="Larsen D."/>
            <person name="Krusor M."/>
            <person name="Yao A.I."/>
            <person name="Wu D."/>
            <person name="Madern D."/>
            <person name="Eisen J.A."/>
            <person name="Darling A.E."/>
            <person name="Facciotti M.T."/>
        </authorList>
    </citation>
    <scope>NUCLEOTIDE SEQUENCE [LARGE SCALE GENOMIC DNA]</scope>
    <source>
        <strain evidence="4 5">JCM 13552</strain>
    </source>
</reference>
<dbReference type="Gene3D" id="3.40.50.1820">
    <property type="entry name" value="alpha/beta hydrolase"/>
    <property type="match status" value="1"/>
</dbReference>
<dbReference type="SUPFAM" id="SSF53474">
    <property type="entry name" value="alpha/beta-Hydrolases"/>
    <property type="match status" value="1"/>
</dbReference>
<proteinExistence type="predicted"/>
<dbReference type="Pfam" id="PF07676">
    <property type="entry name" value="PD40"/>
    <property type="match status" value="1"/>
</dbReference>
<keyword evidence="1" id="KW-0378">Hydrolase</keyword>
<name>M0MUT8_9EURY</name>
<feature type="domain" description="Peptidase S9 prolyl oligopeptidase catalytic" evidence="3">
    <location>
        <begin position="422"/>
        <end position="628"/>
    </location>
</feature>
<dbReference type="GO" id="GO:0006508">
    <property type="term" value="P:proteolysis"/>
    <property type="evidence" value="ECO:0007669"/>
    <property type="project" value="InterPro"/>
</dbReference>
<dbReference type="EMBL" id="AOMF01000189">
    <property type="protein sequence ID" value="EMA48529.1"/>
    <property type="molecule type" value="Genomic_DNA"/>
</dbReference>
<protein>
    <submittedName>
        <fullName evidence="4">Peptidase S9 prolyl oligopeptidase active site domain-containing protein</fullName>
    </submittedName>
</protein>
<dbReference type="PANTHER" id="PTHR42776:SF27">
    <property type="entry name" value="DIPEPTIDYL PEPTIDASE FAMILY MEMBER 6"/>
    <property type="match status" value="1"/>
</dbReference>
<evidence type="ECO:0000313" key="4">
    <source>
        <dbReference type="EMBL" id="EMA48529.1"/>
    </source>
</evidence>
<evidence type="ECO:0000256" key="2">
    <source>
        <dbReference type="ARBA" id="ARBA00022825"/>
    </source>
</evidence>
<dbReference type="STRING" id="1227457.C451_20305"/>
<gene>
    <name evidence="4" type="ORF">C451_20305</name>
</gene>
<comment type="caution">
    <text evidence="4">The sequence shown here is derived from an EMBL/GenBank/DDBJ whole genome shotgun (WGS) entry which is preliminary data.</text>
</comment>
<dbReference type="Pfam" id="PF00326">
    <property type="entry name" value="Peptidase_S9"/>
    <property type="match status" value="1"/>
</dbReference>
<dbReference type="InterPro" id="IPR029058">
    <property type="entry name" value="AB_hydrolase_fold"/>
</dbReference>
<keyword evidence="5" id="KW-1185">Reference proteome</keyword>
<dbReference type="SUPFAM" id="SSF82171">
    <property type="entry name" value="DPP6 N-terminal domain-like"/>
    <property type="match status" value="1"/>
</dbReference>